<keyword evidence="3" id="KW-1185">Reference proteome</keyword>
<reference evidence="2" key="4">
    <citation type="journal article" date="2015" name="G3 (Bethesda)">
        <title>Genome sequences of three phytopathogenic species of the Magnaporthaceae family of fungi.</title>
        <authorList>
            <person name="Okagaki L.H."/>
            <person name="Nunes C.C."/>
            <person name="Sailsbery J."/>
            <person name="Clay B."/>
            <person name="Brown D."/>
            <person name="John T."/>
            <person name="Oh Y."/>
            <person name="Young N."/>
            <person name="Fitzgerald M."/>
            <person name="Haas B.J."/>
            <person name="Zeng Q."/>
            <person name="Young S."/>
            <person name="Adiconis X."/>
            <person name="Fan L."/>
            <person name="Levin J.Z."/>
            <person name="Mitchell T.K."/>
            <person name="Okubara P.A."/>
            <person name="Farman M.L."/>
            <person name="Kohn L.M."/>
            <person name="Birren B."/>
            <person name="Ma L.-J."/>
            <person name="Dean R.A."/>
        </authorList>
    </citation>
    <scope>NUCLEOTIDE SEQUENCE</scope>
    <source>
        <strain evidence="2">ATCC 64411 / 73-15</strain>
    </source>
</reference>
<dbReference type="VEuPathDB" id="FungiDB:MAPG_03527"/>
<reference evidence="3" key="1">
    <citation type="submission" date="2010-05" db="EMBL/GenBank/DDBJ databases">
        <title>The genome sequence of Magnaporthe poae strain ATCC 64411.</title>
        <authorList>
            <person name="Ma L.-J."/>
            <person name="Dead R."/>
            <person name="Young S."/>
            <person name="Zeng Q."/>
            <person name="Koehrsen M."/>
            <person name="Alvarado L."/>
            <person name="Berlin A."/>
            <person name="Chapman S.B."/>
            <person name="Chen Z."/>
            <person name="Freedman E."/>
            <person name="Gellesch M."/>
            <person name="Goldberg J."/>
            <person name="Griggs A."/>
            <person name="Gujja S."/>
            <person name="Heilman E.R."/>
            <person name="Heiman D."/>
            <person name="Hepburn T."/>
            <person name="Howarth C."/>
            <person name="Jen D."/>
            <person name="Larson L."/>
            <person name="Mehta T."/>
            <person name="Neiman D."/>
            <person name="Pearson M."/>
            <person name="Roberts A."/>
            <person name="Saif S."/>
            <person name="Shea T."/>
            <person name="Shenoy N."/>
            <person name="Sisk P."/>
            <person name="Stolte C."/>
            <person name="Sykes S."/>
            <person name="Walk T."/>
            <person name="White J."/>
            <person name="Yandava C."/>
            <person name="Haas B."/>
            <person name="Nusbaum C."/>
            <person name="Birren B."/>
        </authorList>
    </citation>
    <scope>NUCLEOTIDE SEQUENCE [LARGE SCALE GENOMIC DNA]</scope>
    <source>
        <strain evidence="3">ATCC 64411 / 73-15</strain>
    </source>
</reference>
<dbReference type="EnsemblFungi" id="MAPG_03527T0">
    <property type="protein sequence ID" value="MAPG_03527T0"/>
    <property type="gene ID" value="MAPG_03527"/>
</dbReference>
<organism evidence="2 3">
    <name type="scientific">Magnaporthiopsis poae (strain ATCC 64411 / 73-15)</name>
    <name type="common">Kentucky bluegrass fungus</name>
    <name type="synonym">Magnaporthe poae</name>
    <dbReference type="NCBI Taxonomy" id="644358"/>
    <lineage>
        <taxon>Eukaryota</taxon>
        <taxon>Fungi</taxon>
        <taxon>Dikarya</taxon>
        <taxon>Ascomycota</taxon>
        <taxon>Pezizomycotina</taxon>
        <taxon>Sordariomycetes</taxon>
        <taxon>Sordariomycetidae</taxon>
        <taxon>Magnaporthales</taxon>
        <taxon>Magnaporthaceae</taxon>
        <taxon>Magnaporthiopsis</taxon>
    </lineage>
</organism>
<reference evidence="2" key="5">
    <citation type="submission" date="2015-06" db="UniProtKB">
        <authorList>
            <consortium name="EnsemblFungi"/>
        </authorList>
    </citation>
    <scope>IDENTIFICATION</scope>
    <source>
        <strain evidence="2">ATCC 64411</strain>
    </source>
</reference>
<accession>A0A0C4DU90</accession>
<name>A0A0C4DU90_MAGP6</name>
<dbReference type="AlphaFoldDB" id="A0A0C4DU90"/>
<dbReference type="Proteomes" id="UP000011715">
    <property type="component" value="Unassembled WGS sequence"/>
</dbReference>
<evidence type="ECO:0000313" key="1">
    <source>
        <dbReference type="EMBL" id="KLU84486.1"/>
    </source>
</evidence>
<gene>
    <name evidence="1" type="ORF">MAPG_03527</name>
</gene>
<reference evidence="1" key="3">
    <citation type="submission" date="2011-03" db="EMBL/GenBank/DDBJ databases">
        <title>Annotation of Magnaporthe poae ATCC 64411.</title>
        <authorList>
            <person name="Ma L.-J."/>
            <person name="Dead R."/>
            <person name="Young S.K."/>
            <person name="Zeng Q."/>
            <person name="Gargeya S."/>
            <person name="Fitzgerald M."/>
            <person name="Haas B."/>
            <person name="Abouelleil A."/>
            <person name="Alvarado L."/>
            <person name="Arachchi H.M."/>
            <person name="Berlin A."/>
            <person name="Brown A."/>
            <person name="Chapman S.B."/>
            <person name="Chen Z."/>
            <person name="Dunbar C."/>
            <person name="Freedman E."/>
            <person name="Gearin G."/>
            <person name="Gellesch M."/>
            <person name="Goldberg J."/>
            <person name="Griggs A."/>
            <person name="Gujja S."/>
            <person name="Heiman D."/>
            <person name="Howarth C."/>
            <person name="Larson L."/>
            <person name="Lui A."/>
            <person name="MacDonald P.J.P."/>
            <person name="Mehta T."/>
            <person name="Montmayeur A."/>
            <person name="Murphy C."/>
            <person name="Neiman D."/>
            <person name="Pearson M."/>
            <person name="Priest M."/>
            <person name="Roberts A."/>
            <person name="Saif S."/>
            <person name="Shea T."/>
            <person name="Shenoy N."/>
            <person name="Sisk P."/>
            <person name="Stolte C."/>
            <person name="Sykes S."/>
            <person name="Yandava C."/>
            <person name="Wortman J."/>
            <person name="Nusbaum C."/>
            <person name="Birren B."/>
        </authorList>
    </citation>
    <scope>NUCLEOTIDE SEQUENCE</scope>
    <source>
        <strain evidence="1">ATCC 64411</strain>
    </source>
</reference>
<evidence type="ECO:0000313" key="3">
    <source>
        <dbReference type="Proteomes" id="UP000011715"/>
    </source>
</evidence>
<dbReference type="EMBL" id="GL876967">
    <property type="protein sequence ID" value="KLU84486.1"/>
    <property type="molecule type" value="Genomic_DNA"/>
</dbReference>
<reference evidence="1" key="2">
    <citation type="submission" date="2010-05" db="EMBL/GenBank/DDBJ databases">
        <title>The Genome Sequence of Magnaporthe poae strain ATCC 64411.</title>
        <authorList>
            <consortium name="The Broad Institute Genome Sequencing Platform"/>
            <consortium name="Broad Institute Genome Sequencing Center for Infectious Disease"/>
            <person name="Ma L.-J."/>
            <person name="Dead R."/>
            <person name="Young S."/>
            <person name="Zeng Q."/>
            <person name="Koehrsen M."/>
            <person name="Alvarado L."/>
            <person name="Berlin A."/>
            <person name="Chapman S.B."/>
            <person name="Chen Z."/>
            <person name="Freedman E."/>
            <person name="Gellesch M."/>
            <person name="Goldberg J."/>
            <person name="Griggs A."/>
            <person name="Gujja S."/>
            <person name="Heilman E.R."/>
            <person name="Heiman D."/>
            <person name="Hepburn T."/>
            <person name="Howarth C."/>
            <person name="Jen D."/>
            <person name="Larson L."/>
            <person name="Mehta T."/>
            <person name="Neiman D."/>
            <person name="Pearson M."/>
            <person name="Roberts A."/>
            <person name="Saif S."/>
            <person name="Shea T."/>
            <person name="Shenoy N."/>
            <person name="Sisk P."/>
            <person name="Stolte C."/>
            <person name="Sykes S."/>
            <person name="Walk T."/>
            <person name="White J."/>
            <person name="Yandava C."/>
            <person name="Haas B."/>
            <person name="Nusbaum C."/>
            <person name="Birren B."/>
        </authorList>
    </citation>
    <scope>NUCLEOTIDE SEQUENCE</scope>
    <source>
        <strain evidence="1">ATCC 64411</strain>
    </source>
</reference>
<evidence type="ECO:0000313" key="2">
    <source>
        <dbReference type="EnsemblFungi" id="MAPG_03527T0"/>
    </source>
</evidence>
<protein>
    <submittedName>
        <fullName evidence="1 2">Uncharacterized protein</fullName>
    </submittedName>
</protein>
<sequence>MVLACSIPRMVGLAARVPPCAPCLGHNHISGSELEDPYLRQMKEGKFLAAGVQRGSKKKHSSRTSGLWQSHCHGTTFWELEEAVQVFGDDANKEAMGPDDLEQAITF</sequence>
<proteinExistence type="predicted"/>
<dbReference type="EMBL" id="ADBL01000847">
    <property type="status" value="NOT_ANNOTATED_CDS"/>
    <property type="molecule type" value="Genomic_DNA"/>
</dbReference>